<dbReference type="AlphaFoldDB" id="A0A542YW34"/>
<dbReference type="GO" id="GO:0016818">
    <property type="term" value="F:hydrolase activity, acting on acid anhydrides, in phosphorus-containing anhydrides"/>
    <property type="evidence" value="ECO:0007669"/>
    <property type="project" value="InterPro"/>
</dbReference>
<evidence type="ECO:0000256" key="1">
    <source>
        <dbReference type="ARBA" id="ARBA00001936"/>
    </source>
</evidence>
<reference evidence="8 9" key="1">
    <citation type="submission" date="2019-06" db="EMBL/GenBank/DDBJ databases">
        <title>Sequencing the genomes of 1000 actinobacteria strains.</title>
        <authorList>
            <person name="Klenk H.-P."/>
        </authorList>
    </citation>
    <scope>NUCLEOTIDE SEQUENCE [LARGE SCALE GENOMIC DNA]</scope>
    <source>
        <strain evidence="8 9">DSM 12335</strain>
    </source>
</reference>
<dbReference type="SUPFAM" id="SSF55811">
    <property type="entry name" value="Nudix"/>
    <property type="match status" value="1"/>
</dbReference>
<evidence type="ECO:0000256" key="3">
    <source>
        <dbReference type="ARBA" id="ARBA00022723"/>
    </source>
</evidence>
<dbReference type="InterPro" id="IPR000086">
    <property type="entry name" value="NUDIX_hydrolase_dom"/>
</dbReference>
<evidence type="ECO:0000313" key="9">
    <source>
        <dbReference type="Proteomes" id="UP000319516"/>
    </source>
</evidence>
<keyword evidence="4" id="KW-0378">Hydrolase</keyword>
<dbReference type="RefSeq" id="WP_211350635.1">
    <property type="nucleotide sequence ID" value="NZ_BAAAIK010000001.1"/>
</dbReference>
<evidence type="ECO:0000256" key="5">
    <source>
        <dbReference type="ARBA" id="ARBA00022842"/>
    </source>
</evidence>
<name>A0A542YW34_9MICO</name>
<dbReference type="Gene3D" id="3.90.79.10">
    <property type="entry name" value="Nucleoside Triphosphate Pyrophosphohydrolase"/>
    <property type="match status" value="1"/>
</dbReference>
<dbReference type="PROSITE" id="PS51462">
    <property type="entry name" value="NUDIX"/>
    <property type="match status" value="1"/>
</dbReference>
<keyword evidence="5" id="KW-0460">Magnesium</keyword>
<keyword evidence="9" id="KW-1185">Reference proteome</keyword>
<dbReference type="InterPro" id="IPR015797">
    <property type="entry name" value="NUDIX_hydrolase-like_dom_sf"/>
</dbReference>
<evidence type="ECO:0000259" key="7">
    <source>
        <dbReference type="PROSITE" id="PS51462"/>
    </source>
</evidence>
<evidence type="ECO:0000313" key="8">
    <source>
        <dbReference type="EMBL" id="TQL52291.1"/>
    </source>
</evidence>
<feature type="domain" description="Nudix hydrolase" evidence="7">
    <location>
        <begin position="37"/>
        <end position="243"/>
    </location>
</feature>
<comment type="cofactor">
    <cofactor evidence="2">
        <name>Mg(2+)</name>
        <dbReference type="ChEBI" id="CHEBI:18420"/>
    </cofactor>
</comment>
<dbReference type="CDD" id="cd18870">
    <property type="entry name" value="NUDIX_AcylCoAdiphos_Nudt19"/>
    <property type="match status" value="1"/>
</dbReference>
<dbReference type="PANTHER" id="PTHR12318">
    <property type="entry name" value="TESTOSTERONE-REGULATED PROTEIN RP2"/>
    <property type="match status" value="1"/>
</dbReference>
<comment type="cofactor">
    <cofactor evidence="1">
        <name>Mn(2+)</name>
        <dbReference type="ChEBI" id="CHEBI:29035"/>
    </cofactor>
</comment>
<accession>A0A542YW34</accession>
<proteinExistence type="predicted"/>
<dbReference type="EMBL" id="VFOP01000001">
    <property type="protein sequence ID" value="TQL52291.1"/>
    <property type="molecule type" value="Genomic_DNA"/>
</dbReference>
<dbReference type="PANTHER" id="PTHR12318:SF0">
    <property type="entry name" value="ACYL-COENZYME A DIPHOSPHATASE NUDT19"/>
    <property type="match status" value="1"/>
</dbReference>
<evidence type="ECO:0000256" key="2">
    <source>
        <dbReference type="ARBA" id="ARBA00001946"/>
    </source>
</evidence>
<gene>
    <name evidence="8" type="ORF">FB467_3471</name>
</gene>
<organism evidence="8 9">
    <name type="scientific">Ornithinicoccus hortensis</name>
    <dbReference type="NCBI Taxonomy" id="82346"/>
    <lineage>
        <taxon>Bacteria</taxon>
        <taxon>Bacillati</taxon>
        <taxon>Actinomycetota</taxon>
        <taxon>Actinomycetes</taxon>
        <taxon>Micrococcales</taxon>
        <taxon>Intrasporangiaceae</taxon>
        <taxon>Ornithinicoccus</taxon>
    </lineage>
</organism>
<sequence>MTTDGPDAPYRDFLMPENLVGHARAWLEDSSGEPVVPKPSATVMLLRDTGQTAAALEVFVLRRTSTMPFAPGAVVFPGGGVDARDADPGVPWAGPTAQEWASTLHTDEVAARELVIAAAREVFEECGVLLAGPDQDSVVADLTDPAWDRERDELLAREQSFGELLIRRRLVLRSDLLQARAHWITPEAEPRRYTTRFFAARMPEGQRADDRTSEAVRADWVTPQQALADFAAGRERMLPPTVQMLEHLTAAPSVEALLATPVPLWPVMPWPVEHSDQMWMRAPIDAAGHGIRPRTT</sequence>
<evidence type="ECO:0000256" key="4">
    <source>
        <dbReference type="ARBA" id="ARBA00022801"/>
    </source>
</evidence>
<evidence type="ECO:0000256" key="6">
    <source>
        <dbReference type="ARBA" id="ARBA00023211"/>
    </source>
</evidence>
<dbReference type="GO" id="GO:0046872">
    <property type="term" value="F:metal ion binding"/>
    <property type="evidence" value="ECO:0007669"/>
    <property type="project" value="UniProtKB-KW"/>
</dbReference>
<protein>
    <recommendedName>
        <fullName evidence="7">Nudix hydrolase domain-containing protein</fullName>
    </recommendedName>
</protein>
<keyword evidence="3" id="KW-0479">Metal-binding</keyword>
<comment type="caution">
    <text evidence="8">The sequence shown here is derived from an EMBL/GenBank/DDBJ whole genome shotgun (WGS) entry which is preliminary data.</text>
</comment>
<dbReference type="Proteomes" id="UP000319516">
    <property type="component" value="Unassembled WGS sequence"/>
</dbReference>
<keyword evidence="6" id="KW-0464">Manganese</keyword>
<dbReference type="InterPro" id="IPR039121">
    <property type="entry name" value="NUDT19"/>
</dbReference>